<reference evidence="8 9" key="1">
    <citation type="submission" date="2021-05" db="EMBL/GenBank/DDBJ databases">
        <authorList>
            <person name="Zahm M."/>
            <person name="Klopp C."/>
            <person name="Cabau C."/>
            <person name="Kuhl H."/>
            <person name="Suciu R."/>
            <person name="Ciorpac M."/>
            <person name="Holostenco D."/>
            <person name="Gessner J."/>
            <person name="Wuertz S."/>
            <person name="Hohne C."/>
            <person name="Stock M."/>
            <person name="Gislard M."/>
            <person name="Lluch J."/>
            <person name="Milhes M."/>
            <person name="Lampietro C."/>
            <person name="Lopez Roques C."/>
            <person name="Donnadieu C."/>
            <person name="Du K."/>
            <person name="Schartl M."/>
            <person name="Guiguen Y."/>
        </authorList>
    </citation>
    <scope>NUCLEOTIDE SEQUENCE [LARGE SCALE GENOMIC DNA]</scope>
    <source>
        <strain evidence="8">Hh-F2</strain>
        <tissue evidence="8">Blood</tissue>
    </source>
</reference>
<sequence>MFEKMCRVAVLLCAVLLVEMGTVLSIEEKPCQPGIPGIPGERGPQGVPGRDGRDGPAGPRGEKGEPGAPGERGHRGPPGKAGPPGAFDPSIHGGSAAEVCAFHVGLGAGGPAAGEPIKFTKVIYNEQNAYSPASGKFTAPVPGLYFFTYQITVFNNDMWVTLMRNKQKVQYTYMADLKRTTQASGASLLKLGVGEEVWLQVHSSQNGLYADADDDTTFTGFLLQQING</sequence>
<accession>A0ABR0ZN20</accession>
<keyword evidence="9" id="KW-1185">Reference proteome</keyword>
<evidence type="ECO:0000256" key="2">
    <source>
        <dbReference type="ARBA" id="ARBA00022525"/>
    </source>
</evidence>
<dbReference type="InterPro" id="IPR001073">
    <property type="entry name" value="C1q_dom"/>
</dbReference>
<evidence type="ECO:0000256" key="4">
    <source>
        <dbReference type="ARBA" id="ARBA00022729"/>
    </source>
</evidence>
<evidence type="ECO:0000313" key="9">
    <source>
        <dbReference type="Proteomes" id="UP001369086"/>
    </source>
</evidence>
<dbReference type="SMART" id="SM00110">
    <property type="entry name" value="C1Q"/>
    <property type="match status" value="1"/>
</dbReference>
<organism evidence="8 9">
    <name type="scientific">Huso huso</name>
    <name type="common">Beluga</name>
    <name type="synonym">Acipenser huso</name>
    <dbReference type="NCBI Taxonomy" id="61971"/>
    <lineage>
        <taxon>Eukaryota</taxon>
        <taxon>Metazoa</taxon>
        <taxon>Chordata</taxon>
        <taxon>Craniata</taxon>
        <taxon>Vertebrata</taxon>
        <taxon>Euteleostomi</taxon>
        <taxon>Actinopterygii</taxon>
        <taxon>Chondrostei</taxon>
        <taxon>Acipenseriformes</taxon>
        <taxon>Acipenseridae</taxon>
        <taxon>Huso</taxon>
    </lineage>
</organism>
<dbReference type="SUPFAM" id="SSF49842">
    <property type="entry name" value="TNF-like"/>
    <property type="match status" value="1"/>
</dbReference>
<proteinExistence type="predicted"/>
<evidence type="ECO:0000256" key="3">
    <source>
        <dbReference type="ARBA" id="ARBA00022530"/>
    </source>
</evidence>
<comment type="caution">
    <text evidence="8">The sequence shown here is derived from an EMBL/GenBank/DDBJ whole genome shotgun (WGS) entry which is preliminary data.</text>
</comment>
<feature type="region of interest" description="Disordered" evidence="5">
    <location>
        <begin position="29"/>
        <end position="88"/>
    </location>
</feature>
<evidence type="ECO:0000256" key="1">
    <source>
        <dbReference type="ARBA" id="ARBA00004498"/>
    </source>
</evidence>
<evidence type="ECO:0000259" key="7">
    <source>
        <dbReference type="PROSITE" id="PS50871"/>
    </source>
</evidence>
<dbReference type="Gene3D" id="2.60.120.40">
    <property type="match status" value="1"/>
</dbReference>
<feature type="domain" description="C1q" evidence="7">
    <location>
        <begin position="95"/>
        <end position="228"/>
    </location>
</feature>
<dbReference type="EMBL" id="JAHFZB010000009">
    <property type="protein sequence ID" value="KAK6486210.1"/>
    <property type="molecule type" value="Genomic_DNA"/>
</dbReference>
<dbReference type="Pfam" id="PF00386">
    <property type="entry name" value="C1q"/>
    <property type="match status" value="1"/>
</dbReference>
<dbReference type="PROSITE" id="PS50871">
    <property type="entry name" value="C1Q"/>
    <property type="match status" value="1"/>
</dbReference>
<dbReference type="Proteomes" id="UP001369086">
    <property type="component" value="Unassembled WGS sequence"/>
</dbReference>
<feature type="signal peptide" evidence="6">
    <location>
        <begin position="1"/>
        <end position="25"/>
    </location>
</feature>
<name>A0ABR0ZN20_HUSHU</name>
<dbReference type="PRINTS" id="PR00007">
    <property type="entry name" value="COMPLEMNTC1Q"/>
</dbReference>
<keyword evidence="3" id="KW-0272">Extracellular matrix</keyword>
<dbReference type="InterPro" id="IPR050392">
    <property type="entry name" value="Collagen/C1q_domain"/>
</dbReference>
<feature type="compositionally biased region" description="Low complexity" evidence="5">
    <location>
        <begin position="32"/>
        <end position="48"/>
    </location>
</feature>
<keyword evidence="4 6" id="KW-0732">Signal</keyword>
<dbReference type="PANTHER" id="PTHR15427">
    <property type="entry name" value="EMILIN ELASTIN MICROFIBRIL INTERFACE-LOCATED PROTEIN ELASTIN MICROFIBRIL INTERFACER"/>
    <property type="match status" value="1"/>
</dbReference>
<evidence type="ECO:0000313" key="8">
    <source>
        <dbReference type="EMBL" id="KAK6486210.1"/>
    </source>
</evidence>
<comment type="subcellular location">
    <subcellularLocation>
        <location evidence="1">Secreted</location>
        <location evidence="1">Extracellular space</location>
        <location evidence="1">Extracellular matrix</location>
    </subcellularLocation>
</comment>
<evidence type="ECO:0000256" key="6">
    <source>
        <dbReference type="SAM" id="SignalP"/>
    </source>
</evidence>
<keyword evidence="2" id="KW-0964">Secreted</keyword>
<dbReference type="InterPro" id="IPR008160">
    <property type="entry name" value="Collagen"/>
</dbReference>
<dbReference type="InterPro" id="IPR008983">
    <property type="entry name" value="Tumour_necrosis_fac-like_dom"/>
</dbReference>
<gene>
    <name evidence="8" type="ORF">HHUSO_G12151</name>
</gene>
<dbReference type="PANTHER" id="PTHR15427:SF21">
    <property type="entry name" value="COMPLEMENT C1Q AND TUMOR NECROSIS FACTOR-RELATED PROTEIN 9A"/>
    <property type="match status" value="1"/>
</dbReference>
<dbReference type="Pfam" id="PF01391">
    <property type="entry name" value="Collagen"/>
    <property type="match status" value="1"/>
</dbReference>
<feature type="compositionally biased region" description="Basic and acidic residues" evidence="5">
    <location>
        <begin position="50"/>
        <end position="65"/>
    </location>
</feature>
<protein>
    <recommendedName>
        <fullName evidence="7">C1q domain-containing protein</fullName>
    </recommendedName>
</protein>
<evidence type="ECO:0000256" key="5">
    <source>
        <dbReference type="SAM" id="MobiDB-lite"/>
    </source>
</evidence>
<feature type="chain" id="PRO_5046931554" description="C1q domain-containing protein" evidence="6">
    <location>
        <begin position="26"/>
        <end position="228"/>
    </location>
</feature>